<evidence type="ECO:0000313" key="2">
    <source>
        <dbReference type="EMBL" id="BBL68072.1"/>
    </source>
</evidence>
<reference evidence="2 3" key="1">
    <citation type="submission" date="2019-06" db="EMBL/GenBank/DDBJ databases">
        <title>Complete genome sequence of Methanoculleus chikugoensis strain MG62.</title>
        <authorList>
            <person name="Asakawa S."/>
            <person name="Dianou D."/>
        </authorList>
    </citation>
    <scope>NUCLEOTIDE SEQUENCE [LARGE SCALE GENOMIC DNA]</scope>
    <source>
        <strain evidence="2 3">MG62</strain>
    </source>
</reference>
<dbReference type="Proteomes" id="UP000824969">
    <property type="component" value="Chromosome"/>
</dbReference>
<evidence type="ECO:0000313" key="3">
    <source>
        <dbReference type="Proteomes" id="UP000824969"/>
    </source>
</evidence>
<organism evidence="2 3">
    <name type="scientific">Methanoculleus chikugoensis</name>
    <dbReference type="NCBI Taxonomy" id="118126"/>
    <lineage>
        <taxon>Archaea</taxon>
        <taxon>Methanobacteriati</taxon>
        <taxon>Methanobacteriota</taxon>
        <taxon>Stenosarchaea group</taxon>
        <taxon>Methanomicrobia</taxon>
        <taxon>Methanomicrobiales</taxon>
        <taxon>Methanomicrobiaceae</taxon>
        <taxon>Methanoculleus</taxon>
    </lineage>
</organism>
<proteinExistence type="predicted"/>
<gene>
    <name evidence="2" type="ORF">MchiMG62_12530</name>
</gene>
<evidence type="ECO:0000256" key="1">
    <source>
        <dbReference type="SAM" id="MobiDB-lite"/>
    </source>
</evidence>
<dbReference type="EMBL" id="AP019781">
    <property type="protein sequence ID" value="BBL68072.1"/>
    <property type="molecule type" value="Genomic_DNA"/>
</dbReference>
<feature type="region of interest" description="Disordered" evidence="1">
    <location>
        <begin position="32"/>
        <end position="71"/>
    </location>
</feature>
<keyword evidence="3" id="KW-1185">Reference proteome</keyword>
<accession>A0ABM7H5G6</accession>
<name>A0ABM7H5G6_9EURY</name>
<protein>
    <submittedName>
        <fullName evidence="2">Uncharacterized protein</fullName>
    </submittedName>
</protein>
<feature type="compositionally biased region" description="Polar residues" evidence="1">
    <location>
        <begin position="53"/>
        <end position="64"/>
    </location>
</feature>
<sequence length="71" mass="7830">MGVCACPHRGTILFWVDEKAYEESKQAGCMAKNQRADVKNPNNPSHKAAADNRANQLNPDNTVMKSGRSKK</sequence>